<accession>A0A919LAT9</accession>
<dbReference type="NCBIfam" id="TIGR01509">
    <property type="entry name" value="HAD-SF-IA-v3"/>
    <property type="match status" value="1"/>
</dbReference>
<protein>
    <submittedName>
        <fullName evidence="1">Sugar phosphatase</fullName>
    </submittedName>
</protein>
<dbReference type="Proteomes" id="UP000600026">
    <property type="component" value="Unassembled WGS sequence"/>
</dbReference>
<comment type="caution">
    <text evidence="1">The sequence shown here is derived from an EMBL/GenBank/DDBJ whole genome shotgun (WGS) entry which is preliminary data.</text>
</comment>
<dbReference type="Gene3D" id="3.40.50.1000">
    <property type="entry name" value="HAD superfamily/HAD-like"/>
    <property type="match status" value="1"/>
</dbReference>
<dbReference type="RefSeq" id="WP_051902193.1">
    <property type="nucleotide sequence ID" value="NZ_BNEE01000006.1"/>
</dbReference>
<dbReference type="OrthoDB" id="9800058at2"/>
<dbReference type="AlphaFoldDB" id="A0A919LAT9"/>
<dbReference type="InterPro" id="IPR023214">
    <property type="entry name" value="HAD_sf"/>
</dbReference>
<reference evidence="1" key="1">
    <citation type="submission" date="2020-09" db="EMBL/GenBank/DDBJ databases">
        <title>Whole genome shotgun sequence of Streptomyces xanthophaeus NBRC 12829.</title>
        <authorList>
            <person name="Komaki H."/>
            <person name="Tamura T."/>
        </authorList>
    </citation>
    <scope>NUCLEOTIDE SEQUENCE</scope>
    <source>
        <strain evidence="1">NBRC 12829</strain>
    </source>
</reference>
<dbReference type="Gene3D" id="1.10.150.240">
    <property type="entry name" value="Putative phosphatase, domain 2"/>
    <property type="match status" value="1"/>
</dbReference>
<dbReference type="GO" id="GO:0050308">
    <property type="term" value="F:sugar-phosphatase activity"/>
    <property type="evidence" value="ECO:0007669"/>
    <property type="project" value="TreeGrafter"/>
</dbReference>
<gene>
    <name evidence="1" type="ORF">Sxan_42320</name>
</gene>
<dbReference type="PANTHER" id="PTHR43481:SF4">
    <property type="entry name" value="GLYCEROL-1-PHOSPHATE PHOSPHOHYDROLASE 1-RELATED"/>
    <property type="match status" value="1"/>
</dbReference>
<dbReference type="SFLD" id="SFLDS00003">
    <property type="entry name" value="Haloacid_Dehalogenase"/>
    <property type="match status" value="1"/>
</dbReference>
<dbReference type="InterPro" id="IPR023198">
    <property type="entry name" value="PGP-like_dom2"/>
</dbReference>
<dbReference type="PANTHER" id="PTHR43481">
    <property type="entry name" value="FRUCTOSE-1-PHOSPHATE PHOSPHATASE"/>
    <property type="match status" value="1"/>
</dbReference>
<dbReference type="InterPro" id="IPR051806">
    <property type="entry name" value="HAD-like_SPP"/>
</dbReference>
<dbReference type="Pfam" id="PF13419">
    <property type="entry name" value="HAD_2"/>
    <property type="match status" value="1"/>
</dbReference>
<dbReference type="EMBL" id="BNEE01000006">
    <property type="protein sequence ID" value="GHI86868.1"/>
    <property type="molecule type" value="Genomic_DNA"/>
</dbReference>
<dbReference type="SUPFAM" id="SSF56784">
    <property type="entry name" value="HAD-like"/>
    <property type="match status" value="1"/>
</dbReference>
<dbReference type="PRINTS" id="PR00413">
    <property type="entry name" value="HADHALOGNASE"/>
</dbReference>
<organism evidence="1 2">
    <name type="scientific">Streptomyces xanthophaeus</name>
    <dbReference type="NCBI Taxonomy" id="67385"/>
    <lineage>
        <taxon>Bacteria</taxon>
        <taxon>Bacillati</taxon>
        <taxon>Actinomycetota</taxon>
        <taxon>Actinomycetes</taxon>
        <taxon>Kitasatosporales</taxon>
        <taxon>Streptomycetaceae</taxon>
        <taxon>Streptomyces</taxon>
    </lineage>
</organism>
<evidence type="ECO:0000313" key="2">
    <source>
        <dbReference type="Proteomes" id="UP000600026"/>
    </source>
</evidence>
<dbReference type="SFLD" id="SFLDG01135">
    <property type="entry name" value="C1.5.6:_HAD__Beta-PGM__Phospha"/>
    <property type="match status" value="1"/>
</dbReference>
<proteinExistence type="predicted"/>
<evidence type="ECO:0000313" key="1">
    <source>
        <dbReference type="EMBL" id="GHI86868.1"/>
    </source>
</evidence>
<dbReference type="InterPro" id="IPR006439">
    <property type="entry name" value="HAD-SF_hydro_IA"/>
</dbReference>
<keyword evidence="2" id="KW-1185">Reference proteome</keyword>
<dbReference type="InterPro" id="IPR036412">
    <property type="entry name" value="HAD-like_sf"/>
</dbReference>
<dbReference type="InterPro" id="IPR041492">
    <property type="entry name" value="HAD_2"/>
</dbReference>
<dbReference type="SFLD" id="SFLDG01129">
    <property type="entry name" value="C1.5:_HAD__Beta-PGM__Phosphata"/>
    <property type="match status" value="1"/>
</dbReference>
<name>A0A919LAT9_9ACTN</name>
<sequence>MYAAALFDLDGTLIDTEPRSREAWTRLFRNNGVPYDEATIRSFAGRPGREALRDHVHGFPGRTVDDLFAEALHYTTLPDMPAVATVPGALELVARLRASGVPVGLVTSGTKEYASGELGALGALSLFDVMVTADDVTRGKPDPEGYLAGCAALGVEPSATVVFEDAPAGVAAAKAAGARCVAIAAGHDAAALGAADLVVADLTGIAWPPQFGPVAGAVAGSEG</sequence>